<dbReference type="EMBL" id="BOQP01000025">
    <property type="protein sequence ID" value="GIM75959.1"/>
    <property type="molecule type" value="Genomic_DNA"/>
</dbReference>
<name>A0A919SQB1_9ACTN</name>
<proteinExistence type="predicted"/>
<gene>
    <name evidence="1" type="ORF">Aco04nite_47950</name>
</gene>
<organism evidence="1 2">
    <name type="scientific">Winogradskya consettensis</name>
    <dbReference type="NCBI Taxonomy" id="113560"/>
    <lineage>
        <taxon>Bacteria</taxon>
        <taxon>Bacillati</taxon>
        <taxon>Actinomycetota</taxon>
        <taxon>Actinomycetes</taxon>
        <taxon>Micromonosporales</taxon>
        <taxon>Micromonosporaceae</taxon>
        <taxon>Winogradskya</taxon>
    </lineage>
</organism>
<sequence length="150" mass="16465">MDPRPAVVATSHRAVVVSCRSAVVVSCPREVVSCPREVVSCPREVVSCPRVVVVSCPREVVSCPRAVVVSCHPEVVSCHRDEVLMLPRREGMRAQGDAEESDVIPQNGMLYSSRLRVNFMRLPLSNAQFYSFAHHTQSSAAALRIILISP</sequence>
<protein>
    <submittedName>
        <fullName evidence="1">Uncharacterized protein</fullName>
    </submittedName>
</protein>
<evidence type="ECO:0000313" key="1">
    <source>
        <dbReference type="EMBL" id="GIM75959.1"/>
    </source>
</evidence>
<evidence type="ECO:0000313" key="2">
    <source>
        <dbReference type="Proteomes" id="UP000680865"/>
    </source>
</evidence>
<comment type="caution">
    <text evidence="1">The sequence shown here is derived from an EMBL/GenBank/DDBJ whole genome shotgun (WGS) entry which is preliminary data.</text>
</comment>
<keyword evidence="2" id="KW-1185">Reference proteome</keyword>
<dbReference type="Proteomes" id="UP000680865">
    <property type="component" value="Unassembled WGS sequence"/>
</dbReference>
<reference evidence="1" key="1">
    <citation type="submission" date="2021-03" db="EMBL/GenBank/DDBJ databases">
        <title>Whole genome shotgun sequence of Actinoplanes consettensis NBRC 14913.</title>
        <authorList>
            <person name="Komaki H."/>
            <person name="Tamura T."/>
        </authorList>
    </citation>
    <scope>NUCLEOTIDE SEQUENCE</scope>
    <source>
        <strain evidence="1">NBRC 14913</strain>
    </source>
</reference>
<dbReference type="AlphaFoldDB" id="A0A919SQB1"/>
<accession>A0A919SQB1</accession>